<name>X5MFP6_9HYPH</name>
<dbReference type="STRING" id="1458461.BN1012_Phect1820"/>
<gene>
    <name evidence="2" type="ORF">BN1012_Phect1820</name>
</gene>
<dbReference type="Proteomes" id="UP000032160">
    <property type="component" value="Chromosome I"/>
</dbReference>
<reference evidence="2 3" key="1">
    <citation type="journal article" date="2014" name="Front. Genet.">
        <title>Genome and metabolic network of "Candidatus Phaeomarinobacter ectocarpi" Ec32, a new candidate genus of Alphaproteobacteria frequently associated with brown algae.</title>
        <authorList>
            <person name="Dittami S.M."/>
            <person name="Barbeyron T."/>
            <person name="Boyen C."/>
            <person name="Cambefort J."/>
            <person name="Collet G."/>
            <person name="Delage L."/>
            <person name="Gobet A."/>
            <person name="Groisillier A."/>
            <person name="Leblanc C."/>
            <person name="Michel G."/>
            <person name="Scornet D."/>
            <person name="Siegel A."/>
            <person name="Tapia J.E."/>
            <person name="Tonon T."/>
        </authorList>
    </citation>
    <scope>NUCLEOTIDE SEQUENCE [LARGE SCALE GENOMIC DNA]</scope>
    <source>
        <strain evidence="2 3">Ec32</strain>
    </source>
</reference>
<feature type="transmembrane region" description="Helical" evidence="1">
    <location>
        <begin position="41"/>
        <end position="59"/>
    </location>
</feature>
<dbReference type="KEGG" id="pect:BN1012_Phect1820"/>
<evidence type="ECO:0000313" key="3">
    <source>
        <dbReference type="Proteomes" id="UP000032160"/>
    </source>
</evidence>
<accession>X5MFP6</accession>
<protein>
    <submittedName>
        <fullName evidence="2">Uncharacterized protein</fullName>
    </submittedName>
</protein>
<keyword evidence="3" id="KW-1185">Reference proteome</keyword>
<keyword evidence="1" id="KW-0472">Membrane</keyword>
<dbReference type="EMBL" id="HG966617">
    <property type="protein sequence ID" value="CDO60034.1"/>
    <property type="molecule type" value="Genomic_DNA"/>
</dbReference>
<feature type="transmembrane region" description="Helical" evidence="1">
    <location>
        <begin position="15"/>
        <end position="35"/>
    </location>
</feature>
<dbReference type="RefSeq" id="WP_043948174.1">
    <property type="nucleotide sequence ID" value="NZ_HG966617.1"/>
</dbReference>
<proteinExistence type="predicted"/>
<evidence type="ECO:0000313" key="2">
    <source>
        <dbReference type="EMBL" id="CDO60034.1"/>
    </source>
</evidence>
<keyword evidence="1" id="KW-1133">Transmembrane helix</keyword>
<dbReference type="HOGENOM" id="CLU_2804484_0_0_5"/>
<dbReference type="AlphaFoldDB" id="X5MFP6"/>
<organism evidence="2 3">
    <name type="scientific">Candidatus Phaeomarinibacter ectocarpi</name>
    <dbReference type="NCBI Taxonomy" id="1458461"/>
    <lineage>
        <taxon>Bacteria</taxon>
        <taxon>Pseudomonadati</taxon>
        <taxon>Pseudomonadota</taxon>
        <taxon>Alphaproteobacteria</taxon>
        <taxon>Hyphomicrobiales</taxon>
        <taxon>Parvibaculaceae</taxon>
        <taxon>Candidatus Phaeomarinibacter</taxon>
    </lineage>
</organism>
<keyword evidence="1" id="KW-0812">Transmembrane</keyword>
<sequence length="67" mass="7213">MEVKKGKKESVEGPVKGFFMVMGAFFILMAIGGFFNADIAFGLISGGIGVGIFAIASRFKNKTRITY</sequence>
<evidence type="ECO:0000256" key="1">
    <source>
        <dbReference type="SAM" id="Phobius"/>
    </source>
</evidence>